<dbReference type="AlphaFoldDB" id="A0A9P8N753"/>
<reference evidence="1" key="1">
    <citation type="submission" date="2021-09" db="EMBL/GenBank/DDBJ databases">
        <title>A high-quality genome of the endoparasitic fungus Hirsutella rhossiliensis with a comparison of Hirsutella genomes reveals transposable elements contributing to genome size variation.</title>
        <authorList>
            <person name="Lin R."/>
            <person name="Jiao Y."/>
            <person name="Sun X."/>
            <person name="Ling J."/>
            <person name="Xie B."/>
            <person name="Cheng X."/>
        </authorList>
    </citation>
    <scope>NUCLEOTIDE SEQUENCE</scope>
    <source>
        <strain evidence="1">HR02</strain>
    </source>
</reference>
<protein>
    <submittedName>
        <fullName evidence="1">Uncharacterized protein</fullName>
    </submittedName>
</protein>
<comment type="caution">
    <text evidence="1">The sequence shown here is derived from an EMBL/GenBank/DDBJ whole genome shotgun (WGS) entry which is preliminary data.</text>
</comment>
<dbReference type="EMBL" id="JAIZPD010000001">
    <property type="protein sequence ID" value="KAH0968190.1"/>
    <property type="molecule type" value="Genomic_DNA"/>
</dbReference>
<dbReference type="OrthoDB" id="5428890at2759"/>
<dbReference type="GeneID" id="68349961"/>
<evidence type="ECO:0000313" key="2">
    <source>
        <dbReference type="Proteomes" id="UP000824596"/>
    </source>
</evidence>
<proteinExistence type="predicted"/>
<name>A0A9P8N753_9HYPO</name>
<accession>A0A9P8N753</accession>
<organism evidence="1 2">
    <name type="scientific">Hirsutella rhossiliensis</name>
    <dbReference type="NCBI Taxonomy" id="111463"/>
    <lineage>
        <taxon>Eukaryota</taxon>
        <taxon>Fungi</taxon>
        <taxon>Dikarya</taxon>
        <taxon>Ascomycota</taxon>
        <taxon>Pezizomycotina</taxon>
        <taxon>Sordariomycetes</taxon>
        <taxon>Hypocreomycetidae</taxon>
        <taxon>Hypocreales</taxon>
        <taxon>Ophiocordycipitaceae</taxon>
        <taxon>Hirsutella</taxon>
    </lineage>
</organism>
<sequence>MAPELVQITPDPTFDDAPWYRWWVLQQVRNQPQRLLLSLPDIEPDKDPNFVTYFLVWDHIRQLIRAPGPKSIDGMTDTLTNLGIIAINDNNEAAQSAKDLVFATLGWQTMLYKPDFASCSAGGYSILDEMDGFNGGARLNLNQFASSSNRNLPDFLLGFGMMLPPRNYCSFHGADDQALFNRAKTVISKELDAYILSKVCGLTFQWIDSLSCHLELDTRSA</sequence>
<evidence type="ECO:0000313" key="1">
    <source>
        <dbReference type="EMBL" id="KAH0968190.1"/>
    </source>
</evidence>
<dbReference type="Proteomes" id="UP000824596">
    <property type="component" value="Unassembled WGS sequence"/>
</dbReference>
<keyword evidence="2" id="KW-1185">Reference proteome</keyword>
<dbReference type="RefSeq" id="XP_044725703.1">
    <property type="nucleotide sequence ID" value="XM_044859303.1"/>
</dbReference>
<gene>
    <name evidence="1" type="ORF">HRG_00832</name>
</gene>